<dbReference type="GO" id="GO:0004312">
    <property type="term" value="F:fatty acid synthase activity"/>
    <property type="evidence" value="ECO:0007669"/>
    <property type="project" value="TreeGrafter"/>
</dbReference>
<dbReference type="InterPro" id="IPR013154">
    <property type="entry name" value="ADH-like_N"/>
</dbReference>
<dbReference type="Proteomes" id="UP000191285">
    <property type="component" value="Unassembled WGS sequence"/>
</dbReference>
<evidence type="ECO:0008006" key="12">
    <source>
        <dbReference type="Google" id="ProtNLM"/>
    </source>
</evidence>
<evidence type="ECO:0000256" key="1">
    <source>
        <dbReference type="ARBA" id="ARBA00022450"/>
    </source>
</evidence>
<dbReference type="CDD" id="cd00833">
    <property type="entry name" value="PKS"/>
    <property type="match status" value="1"/>
</dbReference>
<dbReference type="Pfam" id="PF00109">
    <property type="entry name" value="ketoacyl-synt"/>
    <property type="match status" value="1"/>
</dbReference>
<dbReference type="Gene3D" id="3.10.129.110">
    <property type="entry name" value="Polyketide synthase dehydratase"/>
    <property type="match status" value="1"/>
</dbReference>
<dbReference type="Gene3D" id="3.90.180.10">
    <property type="entry name" value="Medium-chain alcohol dehydrogenases, catalytic domain"/>
    <property type="match status" value="1"/>
</dbReference>
<dbReference type="Pfam" id="PF23114">
    <property type="entry name" value="NAD-bd_HRPKS_sdrA"/>
    <property type="match status" value="1"/>
</dbReference>
<feature type="domain" description="PKS/mFAS DH" evidence="9">
    <location>
        <begin position="1000"/>
        <end position="1301"/>
    </location>
</feature>
<dbReference type="Pfam" id="PF02801">
    <property type="entry name" value="Ketoacyl-synt_C"/>
    <property type="match status" value="1"/>
</dbReference>
<proteinExistence type="predicted"/>
<dbReference type="FunFam" id="3.40.50.720:FF:000209">
    <property type="entry name" value="Polyketide synthase Pks12"/>
    <property type="match status" value="1"/>
</dbReference>
<dbReference type="SUPFAM" id="SSF53901">
    <property type="entry name" value="Thiolase-like"/>
    <property type="match status" value="1"/>
</dbReference>
<evidence type="ECO:0000256" key="2">
    <source>
        <dbReference type="ARBA" id="ARBA00022553"/>
    </source>
</evidence>
<name>A0A1V6ST94_9EURO</name>
<feature type="region of interest" description="N-terminal hotdog fold" evidence="6">
    <location>
        <begin position="1000"/>
        <end position="1137"/>
    </location>
</feature>
<dbReference type="SUPFAM" id="SSF47336">
    <property type="entry name" value="ACP-like"/>
    <property type="match status" value="1"/>
</dbReference>
<dbReference type="InterPro" id="IPR057326">
    <property type="entry name" value="KR_dom"/>
</dbReference>
<evidence type="ECO:0000313" key="10">
    <source>
        <dbReference type="EMBL" id="OQE17232.1"/>
    </source>
</evidence>
<dbReference type="InterPro" id="IPR014030">
    <property type="entry name" value="Ketoacyl_synth_N"/>
</dbReference>
<evidence type="ECO:0000256" key="4">
    <source>
        <dbReference type="ARBA" id="ARBA00023268"/>
    </source>
</evidence>
<gene>
    <name evidence="10" type="ORF">PENSTE_c021G05084</name>
</gene>
<dbReference type="Pfam" id="PF08240">
    <property type="entry name" value="ADH_N"/>
    <property type="match status" value="1"/>
</dbReference>
<organism evidence="10 11">
    <name type="scientific">Penicillium steckii</name>
    <dbReference type="NCBI Taxonomy" id="303698"/>
    <lineage>
        <taxon>Eukaryota</taxon>
        <taxon>Fungi</taxon>
        <taxon>Dikarya</taxon>
        <taxon>Ascomycota</taxon>
        <taxon>Pezizomycotina</taxon>
        <taxon>Eurotiomycetes</taxon>
        <taxon>Eurotiomycetidae</taxon>
        <taxon>Eurotiales</taxon>
        <taxon>Aspergillaceae</taxon>
        <taxon>Penicillium</taxon>
    </lineage>
</organism>
<dbReference type="InterPro" id="IPR018201">
    <property type="entry name" value="Ketoacyl_synth_AS"/>
</dbReference>
<dbReference type="PROSITE" id="PS52019">
    <property type="entry name" value="PKS_MFAS_DH"/>
    <property type="match status" value="1"/>
</dbReference>
<keyword evidence="11" id="KW-1185">Reference proteome</keyword>
<evidence type="ECO:0000256" key="7">
    <source>
        <dbReference type="SAM" id="MobiDB-lite"/>
    </source>
</evidence>
<dbReference type="SMART" id="SM00822">
    <property type="entry name" value="PKS_KR"/>
    <property type="match status" value="1"/>
</dbReference>
<dbReference type="InterPro" id="IPR032821">
    <property type="entry name" value="PKS_assoc"/>
</dbReference>
<dbReference type="PANTHER" id="PTHR43775:SF50">
    <property type="entry name" value="HIGHLY REDUCING POLYKETIDE SYNTHASE SRDA"/>
    <property type="match status" value="1"/>
</dbReference>
<reference evidence="11" key="1">
    <citation type="journal article" date="2017" name="Nat. Microbiol.">
        <title>Global analysis of biosynthetic gene clusters reveals vast potential of secondary metabolite production in Penicillium species.</title>
        <authorList>
            <person name="Nielsen J.C."/>
            <person name="Grijseels S."/>
            <person name="Prigent S."/>
            <person name="Ji B."/>
            <person name="Dainat J."/>
            <person name="Nielsen K.F."/>
            <person name="Frisvad J.C."/>
            <person name="Workman M."/>
            <person name="Nielsen J."/>
        </authorList>
    </citation>
    <scope>NUCLEOTIDE SEQUENCE [LARGE SCALE GENOMIC DNA]</scope>
    <source>
        <strain evidence="11">IBT 24891</strain>
    </source>
</reference>
<feature type="region of interest" description="C-terminal hotdog fold" evidence="6">
    <location>
        <begin position="1149"/>
        <end position="1301"/>
    </location>
</feature>
<feature type="compositionally biased region" description="Gly residues" evidence="7">
    <location>
        <begin position="523"/>
        <end position="539"/>
    </location>
</feature>
<evidence type="ECO:0000259" key="9">
    <source>
        <dbReference type="PROSITE" id="PS52019"/>
    </source>
</evidence>
<dbReference type="Gene3D" id="3.30.70.3290">
    <property type="match status" value="2"/>
</dbReference>
<feature type="region of interest" description="Disordered" evidence="7">
    <location>
        <begin position="480"/>
        <end position="576"/>
    </location>
</feature>
<evidence type="ECO:0000256" key="6">
    <source>
        <dbReference type="PROSITE-ProRule" id="PRU01363"/>
    </source>
</evidence>
<keyword evidence="3" id="KW-0808">Transferase</keyword>
<dbReference type="InterPro" id="IPR049900">
    <property type="entry name" value="PKS_mFAS_DH"/>
</dbReference>
<comment type="caution">
    <text evidence="10">The sequence shown here is derived from an EMBL/GenBank/DDBJ whole genome shotgun (WGS) entry which is preliminary data.</text>
</comment>
<dbReference type="InterPro" id="IPR049552">
    <property type="entry name" value="PKS_DH_N"/>
</dbReference>
<sequence length="2434" mass="263275">MSETRVQDSQEPIAICGIGCRLPGEASNPQAFWELLSQGRSANGKMPASRFNLDGFYHPQGNERAGSMNTEGGYFLDEDIRQFENSFFGINNLEATYMDPQQRKLLEVVYECLENAGVPLTKASGSNTGCYVGNFTFDYMVMQMRDPDYLSRYSATGLGTTILSNRISHVFNLMGPSFVLDTACSSSLYCLHAACTALQNRECDAAVVAGANLIQSAEQHMATMKAGVLSATSACHTFDTSADGYGRGDGIGALYVKRLEDALRDGDPIRSVIRGSAVNANGKTSGISLPSSEGQTAVIRKAMARSGLSPSDITYVECHGTGTKVGDAIELDGLANVFQRSIEQPLYIGSVKSNVGHSEAASGISSVVKATLALENGRIPPTYGLKNVNPKLKLDERNFKIPTETIEWPDETRVRRIGINSFGYGGANAHVIIEEAPPAGRSIVSERGNRHANGVNSLVNGANGHTNGVNGHTNGVNDHANETNGHVNGHANGANGHTNGVNGHTNGVNGHANGVHSYTNGLNGHGNGVNGHTNGGNGYTNGVNGHTNGVNGHANGINGYVNGQTDGQGNGHSNGVTASNIATDNAIAIKLPSQKSIILPISAATDASLEARKADLARHDFRKIAMTDLAYTLAYKRTHLPERGFIIGDRNQDIGSVFNDGTLITRAQPATSGLSLPFAFVFTGQGSQWPAMGRQLIKEFEIFRDTIMYMQNILKTIPHAPEWTLMEAILETEDPTLIHRPERSQTCCTAIQVALVRLMESWGIMPTTTVGHSSGEITAAFAAGHLSAAEAIVIAYYRGHCAAKNTQIGSMMAVGLSEDKANEMISSAGVGEQVLPTLGPSISQPPGATFISTVSGDIKNSGFNGAYWRSNLESQVRFAPAIQRIDGLCEHYFIELGPHTSMGLPIEQSLAKAGNSHMKYSGPIKRNSDCVDTALRFVGDLWLQGFEINWTKINMLIPVGSKTRPKVVTDLPTYKFDYDETLWNESRASVEYRQRKFPRHELLGSLLPGGNGRDFLFRNLLKVNHVAWLKDHKLVDTIVFPGAGYLCMAIEAARQADEIDQGQSRDGSTYELTNVNITNALPLDEESSVEVFTSLHKTAITNTSTSDIWWDWTVSSFTNGQSTAHASGSIAIHPDLTLSSKYEPPQNALETTHKRVWYERFVKSGLNYGPTFDSISSFQTPRLKNDTFASAKAPLLTACGDITTTYPVHPITLDALIQLAIVSTAKGTPKNMRALVPTRLPSVRVKSSPTGSEQECQMNALTERTGFGYHSANAELIDSTGHTAAQLENFRLSSYSSTAQSEDDDQRHPVLRVLWKPDIHGLGFPTASATQHYAQKFAEEAQSPVANTDLLKMGAMLDLLAHKDPMLRILEIGNDSHDLTLAILELLSSETDFKRLSTYSTASLSEDTLTGGAINLESGERATNAAAVGGQYDLILLLDDGSKSKKLMEKLPSLMHGGSLVLSLCLEQESCAFMEQSLEILPVSITNGQPSLLMARKKQASLVDLLQKRKNNYLIVEREKTELGSALGGIFHEVQGHEVARVMLGEVTADHIPRDTVVFNLCELNAPLMSVISDEEMEKIKIITDNASSLIWTTNGNTLEGSRPDHALISGLSRAVMLEQPSLKLYTYDIDSPKQNVQSTAARLASILTQSEKKIDYEFVQQNDVAHVSRFAPDESVNSAFRSKQGLATAQSTLKDAGDVRLSVGEAGQLDSIYFLQQDSAKQIIGPDEVRIKVASVGINAKDYYMLVGRVDTPDATCQLECAGTIVEVGSAVDNFAAGDRVVAMAPSYFGTYQTLPQWSCYKLIESEGFDMASTLPLVYATAIYALQYRANIQPGESVLIHSGAGGVGIAAIQLALQMGAEVYTTVSSEEKKDFLVKSFGLRSSHIFSSRDTSFLQGILAQTSNQGVDVILNSLTGDQLHATWQCCAPFGRFVEIGKADLTAAGRLQMAPFLKGTTFSAFDLSHIYHSSSPRMHALWQELLARVFTLYREGKITAFEPLKVFPIDEITQAYRYFSTRTRIGKVAISLQQPESIIHLQPLKHATQFDANKSYVMIGCLGGLGRTFSRWMVSRGARKFAFLGRSGTDKLAARSLVEDLRASGADCEVVRGDVCNATDVEAVVDAGAAMGPIGGVIQAAMGLNEAIFSVMSNKAWHTGIDPKVHGSWNLLNSLKKNSRESALDFFLMTSSVSGSVGTATEGNYCAGNHFLDLFSRHLRSQGLPAVAIGFGMISEVGYLHDNPEIEALLVRKGIQAIDADELLQLTDLALSSNSKLNIPHAHDAFAVSHMLTGMEAHGIKELRKKGFEGTQPAMEDPRANLLASALDGQDENDSSSGSTGGLPAEVASLMKSGQTLPEAMLNFIRKRFGNLVLLKFNDVNVKKPLAQYGMDSMIGAEFRIWFYKSMGVDVPLVLLLGSTCTIESLRDLAVGAYEQKE</sequence>
<dbReference type="SUPFAM" id="SSF51735">
    <property type="entry name" value="NAD(P)-binding Rossmann-fold domains"/>
    <property type="match status" value="2"/>
</dbReference>
<dbReference type="SUPFAM" id="SSF50129">
    <property type="entry name" value="GroES-like"/>
    <property type="match status" value="1"/>
</dbReference>
<keyword evidence="1" id="KW-0596">Phosphopantetheine</keyword>
<dbReference type="InterPro" id="IPR036291">
    <property type="entry name" value="NAD(P)-bd_dom_sf"/>
</dbReference>
<dbReference type="GO" id="GO:0004315">
    <property type="term" value="F:3-oxoacyl-[acyl-carrier-protein] synthase activity"/>
    <property type="evidence" value="ECO:0007669"/>
    <property type="project" value="InterPro"/>
</dbReference>
<protein>
    <recommendedName>
        <fullName evidence="12">Carrier domain-containing protein</fullName>
    </recommendedName>
</protein>
<accession>A0A1V6ST94</accession>
<dbReference type="InterPro" id="IPR020841">
    <property type="entry name" value="PKS_Beta-ketoAc_synthase_dom"/>
</dbReference>
<dbReference type="InterPro" id="IPR050091">
    <property type="entry name" value="PKS_NRPS_Biosynth_Enz"/>
</dbReference>
<dbReference type="InterPro" id="IPR016039">
    <property type="entry name" value="Thiolase-like"/>
</dbReference>
<dbReference type="CDD" id="cd05195">
    <property type="entry name" value="enoyl_red"/>
    <property type="match status" value="1"/>
</dbReference>
<dbReference type="Gene3D" id="3.40.50.720">
    <property type="entry name" value="NAD(P)-binding Rossmann-like Domain"/>
    <property type="match status" value="1"/>
</dbReference>
<dbReference type="InterPro" id="IPR013968">
    <property type="entry name" value="PKS_KR"/>
</dbReference>
<feature type="compositionally biased region" description="Low complexity" evidence="7">
    <location>
        <begin position="480"/>
        <end position="522"/>
    </location>
</feature>
<dbReference type="GO" id="GO:0006633">
    <property type="term" value="P:fatty acid biosynthetic process"/>
    <property type="evidence" value="ECO:0007669"/>
    <property type="project" value="InterPro"/>
</dbReference>
<dbReference type="InterPro" id="IPR049551">
    <property type="entry name" value="PKS_DH_C"/>
</dbReference>
<dbReference type="InterPro" id="IPR020807">
    <property type="entry name" value="PKS_DH"/>
</dbReference>
<dbReference type="GO" id="GO:0044550">
    <property type="term" value="P:secondary metabolite biosynthetic process"/>
    <property type="evidence" value="ECO:0007669"/>
    <property type="project" value="TreeGrafter"/>
</dbReference>
<dbReference type="Pfam" id="PF13602">
    <property type="entry name" value="ADH_zinc_N_2"/>
    <property type="match status" value="1"/>
</dbReference>
<feature type="active site" description="Proton donor; for dehydratase activity" evidence="6">
    <location>
        <position position="1214"/>
    </location>
</feature>
<dbReference type="InterPro" id="IPR016035">
    <property type="entry name" value="Acyl_Trfase/lysoPLipase"/>
</dbReference>
<dbReference type="InterPro" id="IPR011032">
    <property type="entry name" value="GroES-like_sf"/>
</dbReference>
<dbReference type="Pfam" id="PF14765">
    <property type="entry name" value="PS-DH"/>
    <property type="match status" value="1"/>
</dbReference>
<dbReference type="InterPro" id="IPR001227">
    <property type="entry name" value="Ac_transferase_dom_sf"/>
</dbReference>
<dbReference type="SMART" id="SM00826">
    <property type="entry name" value="PKS_DH"/>
    <property type="match status" value="1"/>
</dbReference>
<dbReference type="OrthoDB" id="329835at2759"/>
<feature type="domain" description="Ketosynthase family 3 (KS3)" evidence="8">
    <location>
        <begin position="10"/>
        <end position="435"/>
    </location>
</feature>
<dbReference type="InterPro" id="IPR014031">
    <property type="entry name" value="Ketoacyl_synth_C"/>
</dbReference>
<dbReference type="InterPro" id="IPR020843">
    <property type="entry name" value="ER"/>
</dbReference>
<dbReference type="SMART" id="SM00827">
    <property type="entry name" value="PKS_AT"/>
    <property type="match status" value="1"/>
</dbReference>
<dbReference type="GO" id="GO:0016491">
    <property type="term" value="F:oxidoreductase activity"/>
    <property type="evidence" value="ECO:0007669"/>
    <property type="project" value="InterPro"/>
</dbReference>
<keyword evidence="2" id="KW-0597">Phosphoprotein</keyword>
<dbReference type="Pfam" id="PF21089">
    <property type="entry name" value="PKS_DH_N"/>
    <property type="match status" value="1"/>
</dbReference>
<evidence type="ECO:0000313" key="11">
    <source>
        <dbReference type="Proteomes" id="UP000191285"/>
    </source>
</evidence>
<dbReference type="SMART" id="SM00825">
    <property type="entry name" value="PKS_KS"/>
    <property type="match status" value="1"/>
</dbReference>
<evidence type="ECO:0000256" key="3">
    <source>
        <dbReference type="ARBA" id="ARBA00022679"/>
    </source>
</evidence>
<dbReference type="PANTHER" id="PTHR43775">
    <property type="entry name" value="FATTY ACID SYNTHASE"/>
    <property type="match status" value="1"/>
</dbReference>
<keyword evidence="4" id="KW-0511">Multifunctional enzyme</keyword>
<dbReference type="InterPro" id="IPR036736">
    <property type="entry name" value="ACP-like_sf"/>
</dbReference>
<dbReference type="InterPro" id="IPR056501">
    <property type="entry name" value="NAD-bd_HRPKS_sdrA"/>
</dbReference>
<dbReference type="GO" id="GO:1901336">
    <property type="term" value="P:lactone biosynthetic process"/>
    <property type="evidence" value="ECO:0007669"/>
    <property type="project" value="UniProtKB-ARBA"/>
</dbReference>
<dbReference type="SMART" id="SM00829">
    <property type="entry name" value="PKS_ER"/>
    <property type="match status" value="1"/>
</dbReference>
<dbReference type="InterPro" id="IPR014043">
    <property type="entry name" value="Acyl_transferase_dom"/>
</dbReference>
<dbReference type="Gene3D" id="3.40.366.10">
    <property type="entry name" value="Malonyl-Coenzyme A Acyl Carrier Protein, domain 2"/>
    <property type="match status" value="2"/>
</dbReference>
<dbReference type="PROSITE" id="PS52004">
    <property type="entry name" value="KS3_2"/>
    <property type="match status" value="1"/>
</dbReference>
<dbReference type="InterPro" id="IPR042104">
    <property type="entry name" value="PKS_dehydratase_sf"/>
</dbReference>
<dbReference type="Pfam" id="PF16197">
    <property type="entry name" value="KAsynt_C_assoc"/>
    <property type="match status" value="1"/>
</dbReference>
<evidence type="ECO:0000256" key="5">
    <source>
        <dbReference type="ARBA" id="ARBA00023315"/>
    </source>
</evidence>
<dbReference type="Pfam" id="PF00698">
    <property type="entry name" value="Acyl_transf_1"/>
    <property type="match status" value="1"/>
</dbReference>
<dbReference type="EMBL" id="MLKD01000021">
    <property type="protein sequence ID" value="OQE17232.1"/>
    <property type="molecule type" value="Genomic_DNA"/>
</dbReference>
<dbReference type="SUPFAM" id="SSF52151">
    <property type="entry name" value="FabD/lysophospholipase-like"/>
    <property type="match status" value="1"/>
</dbReference>
<dbReference type="Pfam" id="PF08659">
    <property type="entry name" value="KR"/>
    <property type="match status" value="1"/>
</dbReference>
<keyword evidence="5" id="KW-0012">Acyltransferase</keyword>
<dbReference type="STRING" id="303698.A0A1V6ST94"/>
<evidence type="ECO:0000259" key="8">
    <source>
        <dbReference type="PROSITE" id="PS52004"/>
    </source>
</evidence>
<feature type="compositionally biased region" description="Low complexity" evidence="7">
    <location>
        <begin position="540"/>
        <end position="556"/>
    </location>
</feature>
<dbReference type="Gene3D" id="3.40.47.10">
    <property type="match status" value="1"/>
</dbReference>
<feature type="active site" description="Proton acceptor; for dehydratase activity" evidence="6">
    <location>
        <position position="1032"/>
    </location>
</feature>
<dbReference type="PROSITE" id="PS00606">
    <property type="entry name" value="KS3_1"/>
    <property type="match status" value="1"/>
</dbReference>
<dbReference type="CDD" id="cd05274">
    <property type="entry name" value="KR_FAS_SDR_x"/>
    <property type="match status" value="1"/>
</dbReference>